<reference evidence="1 2" key="1">
    <citation type="submission" date="2019-01" db="EMBL/GenBank/DDBJ databases">
        <title>Complete genome sequencing of Aequorivita sp. H23M31.</title>
        <authorList>
            <person name="Bae J.-W."/>
        </authorList>
    </citation>
    <scope>NUCLEOTIDE SEQUENCE [LARGE SCALE GENOMIC DNA]</scope>
    <source>
        <strain evidence="1 2">H23M31</strain>
    </source>
</reference>
<name>A0A410G4L5_9FLAO</name>
<gene>
    <name evidence="1" type="ORF">EI546_10865</name>
</gene>
<sequence length="333" mass="38622">MKNSLYIVPNLKKIYGGPITRINLFKETFKRNGAGIIEQGNKLNSLLKKRDLCYVESATNRIGFVDLIALFFIKLQSKKVIVFIRDIYIELFPEDYKTPRQKLTFYINRASNFYLTWISTSMVFPTTQMGEVFFDKNQTFPKRPYSDLPPGTHQINENVAIPDFSKKIGILYLGSIDYKNSGFEHFIDFAKAHAETYNFFVLSGAKNIAEMILGTPILATKCPRAEIPNFIKENNIAYALHTRPRNMYDDLTFPIKVFDFLSFQLPFFTEPHIPLVNLLSNDYPLFASFGEMDVIHHKIKNLGESEYRALLLSLRKIALNNTYDKRYQKLLEQ</sequence>
<proteinExistence type="predicted"/>
<keyword evidence="2" id="KW-1185">Reference proteome</keyword>
<dbReference type="OrthoDB" id="1411935at2"/>
<dbReference type="EMBL" id="CP034951">
    <property type="protein sequence ID" value="QAA82193.1"/>
    <property type="molecule type" value="Genomic_DNA"/>
</dbReference>
<dbReference type="Proteomes" id="UP000285517">
    <property type="component" value="Chromosome"/>
</dbReference>
<evidence type="ECO:0000313" key="1">
    <source>
        <dbReference type="EMBL" id="QAA82193.1"/>
    </source>
</evidence>
<accession>A0A410G4L5</accession>
<dbReference type="RefSeq" id="WP_128250566.1">
    <property type="nucleotide sequence ID" value="NZ_CP034951.1"/>
</dbReference>
<evidence type="ECO:0000313" key="2">
    <source>
        <dbReference type="Proteomes" id="UP000285517"/>
    </source>
</evidence>
<dbReference type="AlphaFoldDB" id="A0A410G4L5"/>
<protein>
    <recommendedName>
        <fullName evidence="3">Glycosyltransferase family 1 protein</fullName>
    </recommendedName>
</protein>
<evidence type="ECO:0008006" key="3">
    <source>
        <dbReference type="Google" id="ProtNLM"/>
    </source>
</evidence>
<organism evidence="1 2">
    <name type="scientific">Aequorivita ciconiae</name>
    <dbReference type="NCBI Taxonomy" id="2494375"/>
    <lineage>
        <taxon>Bacteria</taxon>
        <taxon>Pseudomonadati</taxon>
        <taxon>Bacteroidota</taxon>
        <taxon>Flavobacteriia</taxon>
        <taxon>Flavobacteriales</taxon>
        <taxon>Flavobacteriaceae</taxon>
        <taxon>Aequorivita</taxon>
    </lineage>
</organism>
<dbReference type="KEGG" id="aev:EI546_10865"/>